<sequence>MHNRKEYLKELLHADKWSATEQRWMLQYLDSNDLSELESIAAEEFQQTGENVTAVLDKPVSERLLKSIHARISFPGKSSRNVIALYGKSVAAAAILLLLAGTAWYTLSHRQEKALVLSSQSARRIVTLPDGSVVHLEKGATITYPANFGQKKREVQLKGEAYFEVNHNAGHPFIITSDLINTTVLGTSFNMEVQGGKEAKVVVVSGMVQVNTRNGNNQHAQLVLTANKSAVYNRAAGKLELHDATDDARFFSQKRNGKFVYKGLPLAAVVEDLRRFYNVPVQTNGKIAQCNFYGDFSTNDDLEKALNLIALTLNARIEKNNNNNGYTIVGGSCR</sequence>
<dbReference type="InterPro" id="IPR012373">
    <property type="entry name" value="Ferrdict_sens_TM"/>
</dbReference>
<keyword evidence="1" id="KW-1133">Transmembrane helix</keyword>
<dbReference type="PIRSF" id="PIRSF018266">
    <property type="entry name" value="FecR"/>
    <property type="match status" value="1"/>
</dbReference>
<organism evidence="4 5">
    <name type="scientific">Chitinophaga nivalis</name>
    <dbReference type="NCBI Taxonomy" id="2991709"/>
    <lineage>
        <taxon>Bacteria</taxon>
        <taxon>Pseudomonadati</taxon>
        <taxon>Bacteroidota</taxon>
        <taxon>Chitinophagia</taxon>
        <taxon>Chitinophagales</taxon>
        <taxon>Chitinophagaceae</taxon>
        <taxon>Chitinophaga</taxon>
    </lineage>
</organism>
<dbReference type="Pfam" id="PF04773">
    <property type="entry name" value="FecR"/>
    <property type="match status" value="1"/>
</dbReference>
<dbReference type="InterPro" id="IPR032508">
    <property type="entry name" value="FecR_C"/>
</dbReference>
<keyword evidence="1" id="KW-0472">Membrane</keyword>
<feature type="domain" description="FecR protein" evidence="2">
    <location>
        <begin position="119"/>
        <end position="209"/>
    </location>
</feature>
<dbReference type="RefSeq" id="WP_264727332.1">
    <property type="nucleotide sequence ID" value="NZ_JAPDNR010000001.1"/>
</dbReference>
<evidence type="ECO:0000256" key="1">
    <source>
        <dbReference type="SAM" id="Phobius"/>
    </source>
</evidence>
<dbReference type="PANTHER" id="PTHR30273">
    <property type="entry name" value="PERIPLASMIC SIGNAL SENSOR AND SIGMA FACTOR ACTIVATOR FECR-RELATED"/>
    <property type="match status" value="1"/>
</dbReference>
<protein>
    <submittedName>
        <fullName evidence="4">FecR domain-containing protein</fullName>
    </submittedName>
</protein>
<comment type="caution">
    <text evidence="4">The sequence shown here is derived from an EMBL/GenBank/DDBJ whole genome shotgun (WGS) entry which is preliminary data.</text>
</comment>
<evidence type="ECO:0000259" key="2">
    <source>
        <dbReference type="Pfam" id="PF04773"/>
    </source>
</evidence>
<dbReference type="EMBL" id="JAPDNS010000001">
    <property type="protein sequence ID" value="MCW3482702.1"/>
    <property type="molecule type" value="Genomic_DNA"/>
</dbReference>
<dbReference type="Pfam" id="PF16344">
    <property type="entry name" value="FecR_C"/>
    <property type="match status" value="1"/>
</dbReference>
<gene>
    <name evidence="4" type="ORF">OL497_02290</name>
</gene>
<reference evidence="4 5" key="1">
    <citation type="submission" date="2022-10" db="EMBL/GenBank/DDBJ databases">
        <title>Chitinophaga nivalis PC15 sp. nov., isolated from Pyeongchang county, South Korea.</title>
        <authorList>
            <person name="Trinh H.N."/>
        </authorList>
    </citation>
    <scope>NUCLEOTIDE SEQUENCE [LARGE SCALE GENOMIC DNA]</scope>
    <source>
        <strain evidence="4 5">PC14</strain>
    </source>
</reference>
<dbReference type="Gene3D" id="3.55.50.30">
    <property type="match status" value="1"/>
</dbReference>
<dbReference type="Gene3D" id="2.60.120.1440">
    <property type="match status" value="1"/>
</dbReference>
<keyword evidence="1" id="KW-0812">Transmembrane</keyword>
<name>A0ABT3IFH1_9BACT</name>
<accession>A0ABT3IFH1</accession>
<keyword evidence="5" id="KW-1185">Reference proteome</keyword>
<proteinExistence type="predicted"/>
<dbReference type="Proteomes" id="UP001207742">
    <property type="component" value="Unassembled WGS sequence"/>
</dbReference>
<feature type="domain" description="Protein FecR C-terminal" evidence="3">
    <location>
        <begin position="258"/>
        <end position="323"/>
    </location>
</feature>
<evidence type="ECO:0000313" key="4">
    <source>
        <dbReference type="EMBL" id="MCW3482702.1"/>
    </source>
</evidence>
<evidence type="ECO:0000259" key="3">
    <source>
        <dbReference type="Pfam" id="PF16344"/>
    </source>
</evidence>
<dbReference type="PANTHER" id="PTHR30273:SF2">
    <property type="entry name" value="PROTEIN FECR"/>
    <property type="match status" value="1"/>
</dbReference>
<dbReference type="InterPro" id="IPR006860">
    <property type="entry name" value="FecR"/>
</dbReference>
<feature type="transmembrane region" description="Helical" evidence="1">
    <location>
        <begin position="85"/>
        <end position="107"/>
    </location>
</feature>
<evidence type="ECO:0000313" key="5">
    <source>
        <dbReference type="Proteomes" id="UP001207742"/>
    </source>
</evidence>